<dbReference type="Gene3D" id="1.10.10.10">
    <property type="entry name" value="Winged helix-like DNA-binding domain superfamily/Winged helix DNA-binding domain"/>
    <property type="match status" value="1"/>
</dbReference>
<dbReference type="GO" id="GO:0003677">
    <property type="term" value="F:DNA binding"/>
    <property type="evidence" value="ECO:0007669"/>
    <property type="project" value="UniProtKB-KW"/>
</dbReference>
<organism evidence="5 6">
    <name type="scientific">Butyricicoccus porcorum</name>
    <dbReference type="NCBI Taxonomy" id="1945634"/>
    <lineage>
        <taxon>Bacteria</taxon>
        <taxon>Bacillati</taxon>
        <taxon>Bacillota</taxon>
        <taxon>Clostridia</taxon>
        <taxon>Eubacteriales</taxon>
        <taxon>Butyricicoccaceae</taxon>
        <taxon>Butyricicoccus</taxon>
    </lineage>
</organism>
<dbReference type="InterPro" id="IPR050313">
    <property type="entry name" value="Carb_Metab_HTH_regulators"/>
</dbReference>
<dbReference type="Proteomes" id="UP000194903">
    <property type="component" value="Unassembled WGS sequence"/>
</dbReference>
<dbReference type="GO" id="GO:0003700">
    <property type="term" value="F:DNA-binding transcription factor activity"/>
    <property type="evidence" value="ECO:0007669"/>
    <property type="project" value="InterPro"/>
</dbReference>
<protein>
    <submittedName>
        <fullName evidence="5">DeoR family transcriptional regulator</fullName>
    </submittedName>
</protein>
<gene>
    <name evidence="5" type="ORF">CBW42_02910</name>
</gene>
<dbReference type="EMBL" id="NHOC01000002">
    <property type="protein sequence ID" value="OUM21529.1"/>
    <property type="molecule type" value="Genomic_DNA"/>
</dbReference>
<evidence type="ECO:0000259" key="4">
    <source>
        <dbReference type="PROSITE" id="PS51000"/>
    </source>
</evidence>
<sequence>MLPEQRHSKILQMLEEKDSITLQEIKDRLGISESTIRRDLNTLHEQGQLVKVFGGAVAPHIKSNVLTREDAVSLREEIHKEEKVRIARYAAGLVSEGDFVYLDAGTTTGSMIPFLPVNETTYVTNSVSHARLLALRGAQVRIIGGEIKAVTEALVGSEAYMNLKMYHFTLGFFGSNGVDFEAGFTTPDVNEALIKQCAMEHCHRCYVLCDASKFGQVSSVTFGSFASASIVTDDLHNEAYQQCENIICAPKE</sequence>
<dbReference type="InterPro" id="IPR018356">
    <property type="entry name" value="Tscrpt_reg_HTH_DeoR_CS"/>
</dbReference>
<evidence type="ECO:0000256" key="1">
    <source>
        <dbReference type="ARBA" id="ARBA00023015"/>
    </source>
</evidence>
<dbReference type="InterPro" id="IPR036388">
    <property type="entry name" value="WH-like_DNA-bd_sf"/>
</dbReference>
<keyword evidence="1" id="KW-0805">Transcription regulation</keyword>
<dbReference type="AlphaFoldDB" id="A0A252F6Y4"/>
<dbReference type="InterPro" id="IPR014036">
    <property type="entry name" value="DeoR-like_C"/>
</dbReference>
<evidence type="ECO:0000313" key="6">
    <source>
        <dbReference type="Proteomes" id="UP000194903"/>
    </source>
</evidence>
<dbReference type="SMART" id="SM00420">
    <property type="entry name" value="HTH_DEOR"/>
    <property type="match status" value="1"/>
</dbReference>
<dbReference type="PANTHER" id="PTHR30363:SF56">
    <property type="entry name" value="TRANSCRIPTIONAL REGULATOR, DEOR FAMILY"/>
    <property type="match status" value="1"/>
</dbReference>
<dbReference type="SUPFAM" id="SSF100950">
    <property type="entry name" value="NagB/RpiA/CoA transferase-like"/>
    <property type="match status" value="1"/>
</dbReference>
<proteinExistence type="predicted"/>
<dbReference type="SUPFAM" id="SSF46785">
    <property type="entry name" value="Winged helix' DNA-binding domain"/>
    <property type="match status" value="1"/>
</dbReference>
<dbReference type="Pfam" id="PF00455">
    <property type="entry name" value="DeoRC"/>
    <property type="match status" value="1"/>
</dbReference>
<reference evidence="5 6" key="1">
    <citation type="submission" date="2017-05" db="EMBL/GenBank/DDBJ databases">
        <title>Butyricicoccus porcorum sp. nov. a butyrate-producing bacterium from the swine intestinal tract.</title>
        <authorList>
            <person name="Trachsel J."/>
            <person name="Humphrey S."/>
            <person name="Allen H.K."/>
        </authorList>
    </citation>
    <scope>NUCLEOTIDE SEQUENCE [LARGE SCALE GENOMIC DNA]</scope>
    <source>
        <strain evidence="5">BB10</strain>
    </source>
</reference>
<dbReference type="RefSeq" id="WP_087017562.1">
    <property type="nucleotide sequence ID" value="NZ_NHOC01000002.1"/>
</dbReference>
<dbReference type="OrthoDB" id="9797223at2"/>
<dbReference type="Pfam" id="PF08220">
    <property type="entry name" value="HTH_DeoR"/>
    <property type="match status" value="1"/>
</dbReference>
<dbReference type="InterPro" id="IPR036390">
    <property type="entry name" value="WH_DNA-bd_sf"/>
</dbReference>
<feature type="domain" description="HTH deoR-type" evidence="4">
    <location>
        <begin position="3"/>
        <end position="58"/>
    </location>
</feature>
<evidence type="ECO:0000256" key="3">
    <source>
        <dbReference type="ARBA" id="ARBA00023163"/>
    </source>
</evidence>
<dbReference type="SMART" id="SM01134">
    <property type="entry name" value="DeoRC"/>
    <property type="match status" value="1"/>
</dbReference>
<dbReference type="PROSITE" id="PS00894">
    <property type="entry name" value="HTH_DEOR_1"/>
    <property type="match status" value="1"/>
</dbReference>
<dbReference type="Gene3D" id="3.40.50.1360">
    <property type="match status" value="1"/>
</dbReference>
<evidence type="ECO:0000313" key="5">
    <source>
        <dbReference type="EMBL" id="OUM21529.1"/>
    </source>
</evidence>
<keyword evidence="2" id="KW-0238">DNA-binding</keyword>
<dbReference type="PANTHER" id="PTHR30363">
    <property type="entry name" value="HTH-TYPE TRANSCRIPTIONAL REGULATOR SRLR-RELATED"/>
    <property type="match status" value="1"/>
</dbReference>
<comment type="caution">
    <text evidence="5">The sequence shown here is derived from an EMBL/GenBank/DDBJ whole genome shotgun (WGS) entry which is preliminary data.</text>
</comment>
<keyword evidence="3" id="KW-0804">Transcription</keyword>
<dbReference type="InterPro" id="IPR037171">
    <property type="entry name" value="NagB/RpiA_transferase-like"/>
</dbReference>
<dbReference type="PROSITE" id="PS51000">
    <property type="entry name" value="HTH_DEOR_2"/>
    <property type="match status" value="1"/>
</dbReference>
<dbReference type="PRINTS" id="PR00037">
    <property type="entry name" value="HTHLACR"/>
</dbReference>
<accession>A0A252F6Y4</accession>
<dbReference type="InterPro" id="IPR001034">
    <property type="entry name" value="DeoR_HTH"/>
</dbReference>
<keyword evidence="6" id="KW-1185">Reference proteome</keyword>
<evidence type="ECO:0000256" key="2">
    <source>
        <dbReference type="ARBA" id="ARBA00023125"/>
    </source>
</evidence>
<name>A0A252F6Y4_9FIRM</name>